<evidence type="ECO:0000313" key="2">
    <source>
        <dbReference type="EMBL" id="MCP2356157.1"/>
    </source>
</evidence>
<protein>
    <submittedName>
        <fullName evidence="2">Uncharacterized protein</fullName>
    </submittedName>
</protein>
<name>A0A9X2GEH4_9ACTN</name>
<dbReference type="AlphaFoldDB" id="A0A9X2GEH4"/>
<accession>A0A9X2GEH4</accession>
<keyword evidence="1" id="KW-1133">Transmembrane helix</keyword>
<dbReference type="Proteomes" id="UP001139648">
    <property type="component" value="Unassembled WGS sequence"/>
</dbReference>
<keyword evidence="1" id="KW-0472">Membrane</keyword>
<keyword evidence="3" id="KW-1185">Reference proteome</keyword>
<evidence type="ECO:0000313" key="3">
    <source>
        <dbReference type="Proteomes" id="UP001139648"/>
    </source>
</evidence>
<comment type="caution">
    <text evidence="2">The sequence shown here is derived from an EMBL/GenBank/DDBJ whole genome shotgun (WGS) entry which is preliminary data.</text>
</comment>
<keyword evidence="1" id="KW-0812">Transmembrane</keyword>
<organism evidence="2 3">
    <name type="scientific">Nonomuraea thailandensis</name>
    <dbReference type="NCBI Taxonomy" id="1188745"/>
    <lineage>
        <taxon>Bacteria</taxon>
        <taxon>Bacillati</taxon>
        <taxon>Actinomycetota</taxon>
        <taxon>Actinomycetes</taxon>
        <taxon>Streptosporangiales</taxon>
        <taxon>Streptosporangiaceae</taxon>
        <taxon>Nonomuraea</taxon>
    </lineage>
</organism>
<dbReference type="EMBL" id="JAMZEB010000002">
    <property type="protein sequence ID" value="MCP2356157.1"/>
    <property type="molecule type" value="Genomic_DNA"/>
</dbReference>
<evidence type="ECO:0000256" key="1">
    <source>
        <dbReference type="SAM" id="Phobius"/>
    </source>
</evidence>
<dbReference type="RefSeq" id="WP_253742921.1">
    <property type="nucleotide sequence ID" value="NZ_BAABKA010000001.1"/>
</dbReference>
<feature type="transmembrane region" description="Helical" evidence="1">
    <location>
        <begin position="42"/>
        <end position="63"/>
    </location>
</feature>
<sequence length="280" mass="30036">MSTVNERAIAEELRRMAAGARPAPDPHTLVAGATRRRRRRSWTLAGAALAAACTAGALVLVPLPGGRETVASLVPTLPPNSPEQLRAVRDCMPEGGPSVNTNPKWRDPAHGTAADFRVLAEARDTYGRTALVGSTKGFVLCTPSKQTPDPPVFTYWGHEAPGNLRGFPGDLAVDVYEAKYSSAEKENYFRVVAGRVSPRVERVSITWSPGERTDAKASGGFFVARRIAGTVTRKDTSGEPERYLDTPPVTVTAFDAAGEVVARERNVRFAERHVSSGQGS</sequence>
<reference evidence="2" key="1">
    <citation type="submission" date="2022-06" db="EMBL/GenBank/DDBJ databases">
        <title>Sequencing the genomes of 1000 actinobacteria strains.</title>
        <authorList>
            <person name="Klenk H.-P."/>
        </authorList>
    </citation>
    <scope>NUCLEOTIDE SEQUENCE</scope>
    <source>
        <strain evidence="2">DSM 46694</strain>
    </source>
</reference>
<gene>
    <name evidence="2" type="ORF">HD597_003177</name>
</gene>
<proteinExistence type="predicted"/>